<protein>
    <submittedName>
        <fullName evidence="3">Uncharacterized protein</fullName>
    </submittedName>
</protein>
<evidence type="ECO:0000313" key="4">
    <source>
        <dbReference type="Proteomes" id="UP000000763"/>
    </source>
</evidence>
<reference evidence="2" key="1">
    <citation type="submission" date="2001-09" db="EMBL/GenBank/DDBJ databases">
        <title>Oryza sativa nipponbare(GA3) genomic DNA, chromosome 2, BAC clone:OJ1126_B05.</title>
        <authorList>
            <person name="Sasaki T."/>
            <person name="Matsumoto T."/>
            <person name="Yamamoto K."/>
        </authorList>
    </citation>
    <scope>NUCLEOTIDE SEQUENCE</scope>
</reference>
<accession>Q67U09</accession>
<evidence type="ECO:0000313" key="2">
    <source>
        <dbReference type="EMBL" id="BAD37634.1"/>
    </source>
</evidence>
<reference evidence="3" key="2">
    <citation type="submission" date="2002-09" db="EMBL/GenBank/DDBJ databases">
        <title>Oryza sativa nipponbare(GA3) genomic DNA, chromosome 2, BAC clone:OSJNBa0065F08.</title>
        <authorList>
            <person name="Sasaki T."/>
            <person name="Matsumoto T."/>
            <person name="Katayose Y."/>
        </authorList>
    </citation>
    <scope>NUCLEOTIDE SEQUENCE</scope>
</reference>
<evidence type="ECO:0000313" key="3">
    <source>
        <dbReference type="EMBL" id="BAD38362.1"/>
    </source>
</evidence>
<feature type="compositionally biased region" description="Basic and acidic residues" evidence="1">
    <location>
        <begin position="58"/>
        <end position="69"/>
    </location>
</feature>
<evidence type="ECO:0000256" key="1">
    <source>
        <dbReference type="SAM" id="MobiDB-lite"/>
    </source>
</evidence>
<reference evidence="4" key="4">
    <citation type="journal article" date="2008" name="Nucleic Acids Res.">
        <title>The rice annotation project database (RAP-DB): 2008 update.</title>
        <authorList>
            <consortium name="The rice annotation project (RAP)"/>
        </authorList>
    </citation>
    <scope>GENOME REANNOTATION</scope>
    <source>
        <strain evidence="4">cv. Nipponbare</strain>
    </source>
</reference>
<sequence>MACLDFGGCCGAGWGRERVGSGTVVEAEVSFVGTREGETAMAALEVEGIEEALIEGEEGGRRRRQDDRSAVAACS</sequence>
<dbReference type="EMBL" id="AP005770">
    <property type="protein sequence ID" value="BAD38362.1"/>
    <property type="molecule type" value="Genomic_DNA"/>
</dbReference>
<organism evidence="3 4">
    <name type="scientific">Oryza sativa subsp. japonica</name>
    <name type="common">Rice</name>
    <dbReference type="NCBI Taxonomy" id="39947"/>
    <lineage>
        <taxon>Eukaryota</taxon>
        <taxon>Viridiplantae</taxon>
        <taxon>Streptophyta</taxon>
        <taxon>Embryophyta</taxon>
        <taxon>Tracheophyta</taxon>
        <taxon>Spermatophyta</taxon>
        <taxon>Magnoliopsida</taxon>
        <taxon>Liliopsida</taxon>
        <taxon>Poales</taxon>
        <taxon>Poaceae</taxon>
        <taxon>BOP clade</taxon>
        <taxon>Oryzoideae</taxon>
        <taxon>Oryzeae</taxon>
        <taxon>Oryzinae</taxon>
        <taxon>Oryza</taxon>
        <taxon>Oryza sativa</taxon>
    </lineage>
</organism>
<dbReference type="EMBL" id="AP004180">
    <property type="protein sequence ID" value="BAD37634.1"/>
    <property type="molecule type" value="Genomic_DNA"/>
</dbReference>
<gene>
    <name evidence="2" type="ORF">OJ1126_B05.12</name>
    <name evidence="3" type="ORF">OSJNBa0065F08.33</name>
</gene>
<feature type="region of interest" description="Disordered" evidence="1">
    <location>
        <begin position="56"/>
        <end position="75"/>
    </location>
</feature>
<dbReference type="Proteomes" id="UP000000763">
    <property type="component" value="Chromosome 2"/>
</dbReference>
<dbReference type="AlphaFoldDB" id="Q67U09"/>
<proteinExistence type="predicted"/>
<name>Q67U09_ORYSJ</name>
<reference evidence="4" key="3">
    <citation type="journal article" date="2005" name="Nature">
        <title>The map-based sequence of the rice genome.</title>
        <authorList>
            <consortium name="International rice genome sequencing project (IRGSP)"/>
            <person name="Matsumoto T."/>
            <person name="Wu J."/>
            <person name="Kanamori H."/>
            <person name="Katayose Y."/>
            <person name="Fujisawa M."/>
            <person name="Namiki N."/>
            <person name="Mizuno H."/>
            <person name="Yamamoto K."/>
            <person name="Antonio B.A."/>
            <person name="Baba T."/>
            <person name="Sakata K."/>
            <person name="Nagamura Y."/>
            <person name="Aoki H."/>
            <person name="Arikawa K."/>
            <person name="Arita K."/>
            <person name="Bito T."/>
            <person name="Chiden Y."/>
            <person name="Fujitsuka N."/>
            <person name="Fukunaka R."/>
            <person name="Hamada M."/>
            <person name="Harada C."/>
            <person name="Hayashi A."/>
            <person name="Hijishita S."/>
            <person name="Honda M."/>
            <person name="Hosokawa S."/>
            <person name="Ichikawa Y."/>
            <person name="Idonuma A."/>
            <person name="Iijima M."/>
            <person name="Ikeda M."/>
            <person name="Ikeno M."/>
            <person name="Ito K."/>
            <person name="Ito S."/>
            <person name="Ito T."/>
            <person name="Ito Y."/>
            <person name="Ito Y."/>
            <person name="Iwabuchi A."/>
            <person name="Kamiya K."/>
            <person name="Karasawa W."/>
            <person name="Kurita K."/>
            <person name="Katagiri S."/>
            <person name="Kikuta A."/>
            <person name="Kobayashi H."/>
            <person name="Kobayashi N."/>
            <person name="Machita K."/>
            <person name="Maehara T."/>
            <person name="Masukawa M."/>
            <person name="Mizubayashi T."/>
            <person name="Mukai Y."/>
            <person name="Nagasaki H."/>
            <person name="Nagata Y."/>
            <person name="Naito S."/>
            <person name="Nakashima M."/>
            <person name="Nakama Y."/>
            <person name="Nakamichi Y."/>
            <person name="Nakamura M."/>
            <person name="Meguro A."/>
            <person name="Negishi M."/>
            <person name="Ohta I."/>
            <person name="Ohta T."/>
            <person name="Okamoto M."/>
            <person name="Ono N."/>
            <person name="Saji S."/>
            <person name="Sakaguchi M."/>
            <person name="Sakai K."/>
            <person name="Shibata M."/>
            <person name="Shimokawa T."/>
            <person name="Song J."/>
            <person name="Takazaki Y."/>
            <person name="Terasawa K."/>
            <person name="Tsugane M."/>
            <person name="Tsuji K."/>
            <person name="Ueda S."/>
            <person name="Waki K."/>
            <person name="Yamagata H."/>
            <person name="Yamamoto M."/>
            <person name="Yamamoto S."/>
            <person name="Yamane H."/>
            <person name="Yoshiki S."/>
            <person name="Yoshihara R."/>
            <person name="Yukawa K."/>
            <person name="Zhong H."/>
            <person name="Yano M."/>
            <person name="Yuan Q."/>
            <person name="Ouyang S."/>
            <person name="Liu J."/>
            <person name="Jones K.M."/>
            <person name="Gansberger K."/>
            <person name="Moffat K."/>
            <person name="Hill J."/>
            <person name="Bera J."/>
            <person name="Fadrosh D."/>
            <person name="Jin S."/>
            <person name="Johri S."/>
            <person name="Kim M."/>
            <person name="Overton L."/>
            <person name="Reardon M."/>
            <person name="Tsitrin T."/>
            <person name="Vuong H."/>
            <person name="Weaver B."/>
            <person name="Ciecko A."/>
            <person name="Tallon L."/>
            <person name="Jackson J."/>
            <person name="Pai G."/>
            <person name="Aken S.V."/>
            <person name="Utterback T."/>
            <person name="Reidmuller S."/>
            <person name="Feldblyum T."/>
            <person name="Hsiao J."/>
            <person name="Zismann V."/>
            <person name="Iobst S."/>
            <person name="de Vazeille A.R."/>
            <person name="Buell C.R."/>
            <person name="Ying K."/>
            <person name="Li Y."/>
            <person name="Lu T."/>
            <person name="Huang Y."/>
            <person name="Zhao Q."/>
            <person name="Feng Q."/>
            <person name="Zhang L."/>
            <person name="Zhu J."/>
            <person name="Weng Q."/>
            <person name="Mu J."/>
            <person name="Lu Y."/>
            <person name="Fan D."/>
            <person name="Liu Y."/>
            <person name="Guan J."/>
            <person name="Zhang Y."/>
            <person name="Yu S."/>
            <person name="Liu X."/>
            <person name="Zhang Y."/>
            <person name="Hong G."/>
            <person name="Han B."/>
            <person name="Choisne N."/>
            <person name="Demange N."/>
            <person name="Orjeda G."/>
            <person name="Samain S."/>
            <person name="Cattolico L."/>
            <person name="Pelletier E."/>
            <person name="Couloux A."/>
            <person name="Segurens B."/>
            <person name="Wincker P."/>
            <person name="D'Hont A."/>
            <person name="Scarpelli C."/>
            <person name="Weissenbach J."/>
            <person name="Salanoubat M."/>
            <person name="Quetier F."/>
            <person name="Yu Y."/>
            <person name="Kim H.R."/>
            <person name="Rambo T."/>
            <person name="Currie J."/>
            <person name="Collura K."/>
            <person name="Luo M."/>
            <person name="Yang T."/>
            <person name="Ammiraju J.S.S."/>
            <person name="Engler F."/>
            <person name="Soderlund C."/>
            <person name="Wing R.A."/>
            <person name="Palmer L.E."/>
            <person name="de la Bastide M."/>
            <person name="Spiegel L."/>
            <person name="Nascimento L."/>
            <person name="Zutavern T."/>
            <person name="O'Shaughnessy A."/>
            <person name="Dike S."/>
            <person name="Dedhia N."/>
            <person name="Preston R."/>
            <person name="Balija V."/>
            <person name="McCombie W.R."/>
            <person name="Chow T."/>
            <person name="Chen H."/>
            <person name="Chung M."/>
            <person name="Chen C."/>
            <person name="Shaw J."/>
            <person name="Wu H."/>
            <person name="Hsiao K."/>
            <person name="Chao Y."/>
            <person name="Chu M."/>
            <person name="Cheng C."/>
            <person name="Hour A."/>
            <person name="Lee P."/>
            <person name="Lin S."/>
            <person name="Lin Y."/>
            <person name="Liou J."/>
            <person name="Liu S."/>
            <person name="Hsing Y."/>
            <person name="Raghuvanshi S."/>
            <person name="Mohanty A."/>
            <person name="Bharti A.K."/>
            <person name="Gaur A."/>
            <person name="Gupta V."/>
            <person name="Kumar D."/>
            <person name="Ravi V."/>
            <person name="Vij S."/>
            <person name="Kapur A."/>
            <person name="Khurana P."/>
            <person name="Khurana P."/>
            <person name="Khurana J.P."/>
            <person name="Tyagi A.K."/>
            <person name="Gaikwad K."/>
            <person name="Singh A."/>
            <person name="Dalal V."/>
            <person name="Srivastava S."/>
            <person name="Dixit A."/>
            <person name="Pal A.K."/>
            <person name="Ghazi I.A."/>
            <person name="Yadav M."/>
            <person name="Pandit A."/>
            <person name="Bhargava A."/>
            <person name="Sureshbabu K."/>
            <person name="Batra K."/>
            <person name="Sharma T.R."/>
            <person name="Mohapatra T."/>
            <person name="Singh N.K."/>
            <person name="Messing J."/>
            <person name="Nelson A.B."/>
            <person name="Fuks G."/>
            <person name="Kavchok S."/>
            <person name="Keizer G."/>
            <person name="Linton E."/>
            <person name="Llaca V."/>
            <person name="Song R."/>
            <person name="Tanyolac B."/>
            <person name="Young S."/>
            <person name="Ho-Il K."/>
            <person name="Hahn J.H."/>
            <person name="Sangsakoo G."/>
            <person name="Vanavichit A."/>
            <person name="de Mattos Luiz.A.T."/>
            <person name="Zimmer P.D."/>
            <person name="Malone G."/>
            <person name="Dellagostin O."/>
            <person name="de Oliveira A.C."/>
            <person name="Bevan M."/>
            <person name="Bancroft I."/>
            <person name="Minx P."/>
            <person name="Cordum H."/>
            <person name="Wilson R."/>
            <person name="Cheng Z."/>
            <person name="Jin W."/>
            <person name="Jiang J."/>
            <person name="Leong S.A."/>
            <person name="Iwama H."/>
            <person name="Gojobori T."/>
            <person name="Itoh T."/>
            <person name="Niimura Y."/>
            <person name="Fujii Y."/>
            <person name="Habara T."/>
            <person name="Sakai H."/>
            <person name="Sato Y."/>
            <person name="Wilson G."/>
            <person name="Kumar K."/>
            <person name="McCouch S."/>
            <person name="Juretic N."/>
            <person name="Hoen D."/>
            <person name="Wright S."/>
            <person name="Bruskiewich R."/>
            <person name="Bureau T."/>
            <person name="Miyao A."/>
            <person name="Hirochika H."/>
            <person name="Nishikawa T."/>
            <person name="Kadowaki K."/>
            <person name="Sugiura M."/>
            <person name="Burr B."/>
            <person name="Sasaki T."/>
        </authorList>
    </citation>
    <scope>NUCLEOTIDE SEQUENCE [LARGE SCALE GENOMIC DNA]</scope>
    <source>
        <strain evidence="4">cv. Nipponbare</strain>
    </source>
</reference>